<reference evidence="6" key="1">
    <citation type="submission" date="2023-01" db="EMBL/GenBank/DDBJ databases">
        <title>Genome assembly of the deep-sea coral Lophelia pertusa.</title>
        <authorList>
            <person name="Herrera S."/>
            <person name="Cordes E."/>
        </authorList>
    </citation>
    <scope>NUCLEOTIDE SEQUENCE</scope>
    <source>
        <strain evidence="6">USNM1676648</strain>
        <tissue evidence="6">Polyp</tissue>
    </source>
</reference>
<dbReference type="EC" id="2.8.2.20" evidence="2 5"/>
<comment type="similarity">
    <text evidence="1 5">Belongs to the protein sulfotransferase family.</text>
</comment>
<dbReference type="GO" id="GO:0005794">
    <property type="term" value="C:Golgi apparatus"/>
    <property type="evidence" value="ECO:0007669"/>
    <property type="project" value="UniProtKB-ARBA"/>
</dbReference>
<dbReference type="InterPro" id="IPR026634">
    <property type="entry name" value="TPST-like"/>
</dbReference>
<dbReference type="SUPFAM" id="SSF52540">
    <property type="entry name" value="P-loop containing nucleoside triphosphate hydrolases"/>
    <property type="match status" value="1"/>
</dbReference>
<dbReference type="InterPro" id="IPR027417">
    <property type="entry name" value="P-loop_NTPase"/>
</dbReference>
<organism evidence="6 7">
    <name type="scientific">Desmophyllum pertusum</name>
    <dbReference type="NCBI Taxonomy" id="174260"/>
    <lineage>
        <taxon>Eukaryota</taxon>
        <taxon>Metazoa</taxon>
        <taxon>Cnidaria</taxon>
        <taxon>Anthozoa</taxon>
        <taxon>Hexacorallia</taxon>
        <taxon>Scleractinia</taxon>
        <taxon>Caryophylliina</taxon>
        <taxon>Caryophylliidae</taxon>
        <taxon>Desmophyllum</taxon>
    </lineage>
</organism>
<comment type="caution">
    <text evidence="6">The sequence shown here is derived from an EMBL/GenBank/DDBJ whole genome shotgun (WGS) entry which is preliminary data.</text>
</comment>
<evidence type="ECO:0000256" key="4">
    <source>
        <dbReference type="ARBA" id="ARBA00048460"/>
    </source>
</evidence>
<keyword evidence="7" id="KW-1185">Reference proteome</keyword>
<evidence type="ECO:0000313" key="6">
    <source>
        <dbReference type="EMBL" id="KAJ7357533.1"/>
    </source>
</evidence>
<dbReference type="AlphaFoldDB" id="A0A9W9YN32"/>
<gene>
    <name evidence="6" type="ORF">OS493_024339</name>
</gene>
<dbReference type="PANTHER" id="PTHR12788:SF8">
    <property type="entry name" value="PROTEIN-TYROSINE SULFOTRANSFERASE"/>
    <property type="match status" value="1"/>
</dbReference>
<evidence type="ECO:0000256" key="1">
    <source>
        <dbReference type="ARBA" id="ARBA00009988"/>
    </source>
</evidence>
<dbReference type="GO" id="GO:0008476">
    <property type="term" value="F:protein-tyrosine sulfotransferase activity"/>
    <property type="evidence" value="ECO:0007669"/>
    <property type="project" value="UniProtKB-EC"/>
</dbReference>
<name>A0A9W9YN32_9CNID</name>
<evidence type="ECO:0000256" key="3">
    <source>
        <dbReference type="ARBA" id="ARBA00022679"/>
    </source>
</evidence>
<dbReference type="EMBL" id="MU827320">
    <property type="protein sequence ID" value="KAJ7357533.1"/>
    <property type="molecule type" value="Genomic_DNA"/>
</dbReference>
<dbReference type="Proteomes" id="UP001163046">
    <property type="component" value="Unassembled WGS sequence"/>
</dbReference>
<comment type="catalytic activity">
    <reaction evidence="4 5">
        <text>L-tyrosyl-[protein] + 3'-phosphoadenylyl sulfate = O-sulfo-L-tyrosine-[protein] + adenosine 3',5'-bisphosphate + H(+)</text>
        <dbReference type="Rhea" id="RHEA:16801"/>
        <dbReference type="Rhea" id="RHEA-COMP:10136"/>
        <dbReference type="Rhea" id="RHEA-COMP:11688"/>
        <dbReference type="ChEBI" id="CHEBI:15378"/>
        <dbReference type="ChEBI" id="CHEBI:46858"/>
        <dbReference type="ChEBI" id="CHEBI:58339"/>
        <dbReference type="ChEBI" id="CHEBI:58343"/>
        <dbReference type="ChEBI" id="CHEBI:65286"/>
        <dbReference type="EC" id="2.8.2.20"/>
    </reaction>
</comment>
<accession>A0A9W9YN32</accession>
<dbReference type="OrthoDB" id="6020239at2759"/>
<evidence type="ECO:0000256" key="5">
    <source>
        <dbReference type="RuleBase" id="RU365018"/>
    </source>
</evidence>
<evidence type="ECO:0000313" key="7">
    <source>
        <dbReference type="Proteomes" id="UP001163046"/>
    </source>
</evidence>
<proteinExistence type="inferred from homology"/>
<dbReference type="PANTHER" id="PTHR12788">
    <property type="entry name" value="PROTEIN-TYROSINE SULFOTRANSFERASE 2"/>
    <property type="match status" value="1"/>
</dbReference>
<sequence>MVAMYYGKVFILLVFGCIVLYSLLSIKLPCYNFNRQALQRTIPTTLDARMYDKVKIFLLFIGYNRSRHTLLSSLLDAHPNVIIANDFDILNEWIENPLLAQRHKYYIYELLLAKSRYDVMSGVRSRLVGDEPVQYHYNVMGQWQGQYNKTIQNPFDNIATLALRAARVKTNSAQDNLKCNCPNELESSIAKYTEQVNGSSEVKKNFPGRVHDVYSMNLMMNTRETLMKVCDFLEITCSQKYLDDCASIVDPVPSKTRHFVEWTADQLNRVHMLIKQFSFLKRFSFEN</sequence>
<protein>
    <recommendedName>
        <fullName evidence="2 5">Protein-tyrosine sulfotransferase</fullName>
        <ecNumber evidence="2 5">2.8.2.20</ecNumber>
    </recommendedName>
</protein>
<evidence type="ECO:0000256" key="2">
    <source>
        <dbReference type="ARBA" id="ARBA00013262"/>
    </source>
</evidence>
<dbReference type="Gene3D" id="3.40.50.300">
    <property type="entry name" value="P-loop containing nucleotide triphosphate hydrolases"/>
    <property type="match status" value="1"/>
</dbReference>
<keyword evidence="3 5" id="KW-0808">Transferase</keyword>
<comment type="function">
    <text evidence="5">Catalyzes the O-sulfation of tyrosine residues within acidic motifs of polypeptides, using 3'-phosphoadenylyl sulfate (PAPS) as cosubstrate.</text>
</comment>